<dbReference type="OrthoDB" id="2442166at2759"/>
<evidence type="ECO:0000313" key="1">
    <source>
        <dbReference type="EMBL" id="CAG8531943.1"/>
    </source>
</evidence>
<feature type="non-terminal residue" evidence="1">
    <location>
        <position position="1"/>
    </location>
</feature>
<protein>
    <submittedName>
        <fullName evidence="1">1233_t:CDS:1</fullName>
    </submittedName>
</protein>
<sequence>MDKFIPYEQFSDITYLAEGGFSEIYKATWINEIISPDFLNE</sequence>
<dbReference type="AlphaFoldDB" id="A0A9N9AIW0"/>
<gene>
    <name evidence="1" type="ORF">RFULGI_LOCUS3833</name>
</gene>
<evidence type="ECO:0000313" key="2">
    <source>
        <dbReference type="Proteomes" id="UP000789396"/>
    </source>
</evidence>
<reference evidence="1" key="1">
    <citation type="submission" date="2021-06" db="EMBL/GenBank/DDBJ databases">
        <authorList>
            <person name="Kallberg Y."/>
            <person name="Tangrot J."/>
            <person name="Rosling A."/>
        </authorList>
    </citation>
    <scope>NUCLEOTIDE SEQUENCE</scope>
    <source>
        <strain evidence="1">IN212</strain>
    </source>
</reference>
<proteinExistence type="predicted"/>
<comment type="caution">
    <text evidence="1">The sequence shown here is derived from an EMBL/GenBank/DDBJ whole genome shotgun (WGS) entry which is preliminary data.</text>
</comment>
<accession>A0A9N9AIW0</accession>
<dbReference type="EMBL" id="CAJVPZ010003546">
    <property type="protein sequence ID" value="CAG8531943.1"/>
    <property type="molecule type" value="Genomic_DNA"/>
</dbReference>
<keyword evidence="2" id="KW-1185">Reference proteome</keyword>
<name>A0A9N9AIW0_9GLOM</name>
<organism evidence="1 2">
    <name type="scientific">Racocetra fulgida</name>
    <dbReference type="NCBI Taxonomy" id="60492"/>
    <lineage>
        <taxon>Eukaryota</taxon>
        <taxon>Fungi</taxon>
        <taxon>Fungi incertae sedis</taxon>
        <taxon>Mucoromycota</taxon>
        <taxon>Glomeromycotina</taxon>
        <taxon>Glomeromycetes</taxon>
        <taxon>Diversisporales</taxon>
        <taxon>Gigasporaceae</taxon>
        <taxon>Racocetra</taxon>
    </lineage>
</organism>
<dbReference type="Proteomes" id="UP000789396">
    <property type="component" value="Unassembled WGS sequence"/>
</dbReference>